<comment type="caution">
    <text evidence="2">The sequence shown here is derived from an EMBL/GenBank/DDBJ whole genome shotgun (WGS) entry which is preliminary data.</text>
</comment>
<dbReference type="Gene3D" id="3.30.70.790">
    <property type="entry name" value="UreE, C-terminal domain"/>
    <property type="match status" value="1"/>
</dbReference>
<dbReference type="EMBL" id="SLWX01000001">
    <property type="protein sequence ID" value="TCO78210.1"/>
    <property type="molecule type" value="Genomic_DNA"/>
</dbReference>
<organism evidence="2 3">
    <name type="scientific">Chromatocurvus halotolerans</name>
    <dbReference type="NCBI Taxonomy" id="1132028"/>
    <lineage>
        <taxon>Bacteria</taxon>
        <taxon>Pseudomonadati</taxon>
        <taxon>Pseudomonadota</taxon>
        <taxon>Gammaproteobacteria</taxon>
        <taxon>Cellvibrionales</taxon>
        <taxon>Halieaceae</taxon>
        <taxon>Chromatocurvus</taxon>
    </lineage>
</organism>
<sequence length="75" mass="7945">MKVIYRAQDIVEAHILAGLLQSRGVEAFVGGHYLQGGIGELAALDSATLSVEDRDEDSARAVIAEYERGDLADGA</sequence>
<proteinExistence type="predicted"/>
<dbReference type="InterPro" id="IPR018551">
    <property type="entry name" value="DUF2007"/>
</dbReference>
<accession>A0A4V2SC67</accession>
<reference evidence="2 3" key="1">
    <citation type="submission" date="2019-03" db="EMBL/GenBank/DDBJ databases">
        <title>Genomic Encyclopedia of Type Strains, Phase IV (KMG-IV): sequencing the most valuable type-strain genomes for metagenomic binning, comparative biology and taxonomic classification.</title>
        <authorList>
            <person name="Goeker M."/>
        </authorList>
    </citation>
    <scope>NUCLEOTIDE SEQUENCE [LARGE SCALE GENOMIC DNA]</scope>
    <source>
        <strain evidence="2 3">DSM 23344</strain>
    </source>
</reference>
<feature type="domain" description="DUF2007" evidence="1">
    <location>
        <begin position="1"/>
        <end position="67"/>
    </location>
</feature>
<dbReference type="OrthoDB" id="9814654at2"/>
<dbReference type="Proteomes" id="UP000294980">
    <property type="component" value="Unassembled WGS sequence"/>
</dbReference>
<name>A0A4V2SC67_9GAMM</name>
<evidence type="ECO:0000259" key="1">
    <source>
        <dbReference type="Pfam" id="PF09413"/>
    </source>
</evidence>
<dbReference type="SUPFAM" id="SSF54913">
    <property type="entry name" value="GlnB-like"/>
    <property type="match status" value="1"/>
</dbReference>
<dbReference type="RefSeq" id="WP_117316175.1">
    <property type="nucleotide sequence ID" value="NZ_QQSW01000006.1"/>
</dbReference>
<keyword evidence="3" id="KW-1185">Reference proteome</keyword>
<dbReference type="AlphaFoldDB" id="A0A4V2SC67"/>
<dbReference type="Pfam" id="PF09413">
    <property type="entry name" value="DUF2007"/>
    <property type="match status" value="1"/>
</dbReference>
<evidence type="ECO:0000313" key="2">
    <source>
        <dbReference type="EMBL" id="TCO78210.1"/>
    </source>
</evidence>
<gene>
    <name evidence="2" type="ORF">EV688_10123</name>
</gene>
<protein>
    <submittedName>
        <fullName evidence="2">Putative signal transducing protein</fullName>
    </submittedName>
</protein>
<evidence type="ECO:0000313" key="3">
    <source>
        <dbReference type="Proteomes" id="UP000294980"/>
    </source>
</evidence>
<dbReference type="InterPro" id="IPR011322">
    <property type="entry name" value="N-reg_PII-like_a/b"/>
</dbReference>